<feature type="compositionally biased region" description="Polar residues" evidence="1">
    <location>
        <begin position="20"/>
        <end position="31"/>
    </location>
</feature>
<sequence>MTKWVKHGNWPVSRWKKTSRTQVVQGSSWPHSSKEGHELPWPTRVGKISSAPIRILPHHAIVLPTIKDKKKNIGTDPFREGGNRPSLGWGKGTYGSLPRDLAVSPMAQSVAKGASPVRIRVVSRHGTQERNRRKRELCTVGRPSDRDHLVTREGEGCEEPFERDGTTRRSRGENRHVVEVRCAPGRFCPVRTIGAEFSVPRSPIALCASRHSFRWPLCPVGDRWVVVPDRRPLARWGLGTCDRDFSQCSLNVLRCSGIAAVSVFRECAPKICREVFATTETSFGEPRRVPNGRLELVPWPRWSLGACRPVLGGRLLVSGAGPESSVRKGVRERSRCPGLCGYRVTNRSLGRTHASRLEPPQIGPRLES</sequence>
<feature type="region of interest" description="Disordered" evidence="1">
    <location>
        <begin position="18"/>
        <end position="40"/>
    </location>
</feature>
<keyword evidence="3" id="KW-1185">Reference proteome</keyword>
<evidence type="ECO:0000256" key="1">
    <source>
        <dbReference type="SAM" id="MobiDB-lite"/>
    </source>
</evidence>
<dbReference type="EMBL" id="PGOL01002052">
    <property type="protein sequence ID" value="PKI51057.1"/>
    <property type="molecule type" value="Genomic_DNA"/>
</dbReference>
<organism evidence="2 3">
    <name type="scientific">Punica granatum</name>
    <name type="common">Pomegranate</name>
    <dbReference type="NCBI Taxonomy" id="22663"/>
    <lineage>
        <taxon>Eukaryota</taxon>
        <taxon>Viridiplantae</taxon>
        <taxon>Streptophyta</taxon>
        <taxon>Embryophyta</taxon>
        <taxon>Tracheophyta</taxon>
        <taxon>Spermatophyta</taxon>
        <taxon>Magnoliopsida</taxon>
        <taxon>eudicotyledons</taxon>
        <taxon>Gunneridae</taxon>
        <taxon>Pentapetalae</taxon>
        <taxon>rosids</taxon>
        <taxon>malvids</taxon>
        <taxon>Myrtales</taxon>
        <taxon>Lythraceae</taxon>
        <taxon>Punica</taxon>
    </lineage>
</organism>
<gene>
    <name evidence="2" type="ORF">CRG98_028545</name>
</gene>
<dbReference type="AlphaFoldDB" id="A0A2I0J495"/>
<comment type="caution">
    <text evidence="2">The sequence shown here is derived from an EMBL/GenBank/DDBJ whole genome shotgun (WGS) entry which is preliminary data.</text>
</comment>
<accession>A0A2I0J495</accession>
<evidence type="ECO:0000313" key="2">
    <source>
        <dbReference type="EMBL" id="PKI51057.1"/>
    </source>
</evidence>
<dbReference type="Proteomes" id="UP000233551">
    <property type="component" value="Unassembled WGS sequence"/>
</dbReference>
<proteinExistence type="predicted"/>
<evidence type="ECO:0000313" key="3">
    <source>
        <dbReference type="Proteomes" id="UP000233551"/>
    </source>
</evidence>
<protein>
    <submittedName>
        <fullName evidence="2">Uncharacterized protein</fullName>
    </submittedName>
</protein>
<name>A0A2I0J495_PUNGR</name>
<reference evidence="2 3" key="1">
    <citation type="submission" date="2017-11" db="EMBL/GenBank/DDBJ databases">
        <title>De-novo sequencing of pomegranate (Punica granatum L.) genome.</title>
        <authorList>
            <person name="Akparov Z."/>
            <person name="Amiraslanov A."/>
            <person name="Hajiyeva S."/>
            <person name="Abbasov M."/>
            <person name="Kaur K."/>
            <person name="Hamwieh A."/>
            <person name="Solovyev V."/>
            <person name="Salamov A."/>
            <person name="Braich B."/>
            <person name="Kosarev P."/>
            <person name="Mahmoud A."/>
            <person name="Hajiyev E."/>
            <person name="Babayeva S."/>
            <person name="Izzatullayeva V."/>
            <person name="Mammadov A."/>
            <person name="Mammadov A."/>
            <person name="Sharifova S."/>
            <person name="Ojaghi J."/>
            <person name="Eynullazada K."/>
            <person name="Bayramov B."/>
            <person name="Abdulazimova A."/>
            <person name="Shahmuradov I."/>
        </authorList>
    </citation>
    <scope>NUCLEOTIDE SEQUENCE [LARGE SCALE GENOMIC DNA]</scope>
    <source>
        <strain evidence="3">cv. AG2017</strain>
        <tissue evidence="2">Leaf</tissue>
    </source>
</reference>